<name>A0A3R6F0I0_9BACT</name>
<dbReference type="GO" id="GO:0004555">
    <property type="term" value="F:alpha,alpha-trehalase activity"/>
    <property type="evidence" value="ECO:0007669"/>
    <property type="project" value="InterPro"/>
</dbReference>
<accession>A0A3R6F0I0</accession>
<dbReference type="RefSeq" id="WP_122204038.1">
    <property type="nucleotide sequence ID" value="NZ_QRPL01000001.1"/>
</dbReference>
<protein>
    <submittedName>
        <fullName evidence="1">Uncharacterized protein</fullName>
    </submittedName>
</protein>
<dbReference type="Pfam" id="PF01204">
    <property type="entry name" value="Trehalase"/>
    <property type="match status" value="1"/>
</dbReference>
<dbReference type="InterPro" id="IPR012341">
    <property type="entry name" value="6hp_glycosidase-like_sf"/>
</dbReference>
<evidence type="ECO:0000313" key="1">
    <source>
        <dbReference type="EMBL" id="RHC88615.1"/>
    </source>
</evidence>
<dbReference type="AlphaFoldDB" id="A0A3R6F0I0"/>
<dbReference type="PROSITE" id="PS51257">
    <property type="entry name" value="PROKAR_LIPOPROTEIN"/>
    <property type="match status" value="1"/>
</dbReference>
<comment type="caution">
    <text evidence="1">The sequence shown here is derived from an EMBL/GenBank/DDBJ whole genome shotgun (WGS) entry which is preliminary data.</text>
</comment>
<dbReference type="Gene3D" id="1.50.10.10">
    <property type="match status" value="1"/>
</dbReference>
<evidence type="ECO:0000313" key="2">
    <source>
        <dbReference type="Proteomes" id="UP000286260"/>
    </source>
</evidence>
<dbReference type="InterPro" id="IPR008928">
    <property type="entry name" value="6-hairpin_glycosidase_sf"/>
</dbReference>
<reference evidence="1 2" key="1">
    <citation type="submission" date="2018-08" db="EMBL/GenBank/DDBJ databases">
        <title>A genome reference for cultivated species of the human gut microbiota.</title>
        <authorList>
            <person name="Zou Y."/>
            <person name="Xue W."/>
            <person name="Luo G."/>
        </authorList>
    </citation>
    <scope>NUCLEOTIDE SEQUENCE [LARGE SCALE GENOMIC DNA]</scope>
    <source>
        <strain evidence="1 2">AM34-17</strain>
    </source>
</reference>
<proteinExistence type="predicted"/>
<sequence length="494" mass="56678">MKLSYLSLILVLSCACAQPGQEKYPDITDAARTAFCVASDDTALVKIFDWAVSNSNQYVGEDSDPVGPWYEAALPNRQAFCMRDVSHQCIGEELNGHGRQNANMMGKFVENISESKDYCTYWEIDKNNLPAPADYVSDQDFWYNLNANFDVMNACYRLYLWTGNEVYINNPRFEEFFRLSANEYIGRWQLQADRIMERPGVMHEDDSRVDPKFKTFRGLPSYEESVRGLTVTGDLIATIYRGLKSYAQIQRLRGNEEAARHYELKAEEYARLYNTAWWNEETQNYYAYKLENENLKEGGCNVFPLWFGIVDKPERINRLLTILSEKETNVESMSYYPVIFYKYGRQDMGYHFLKELYANERRDYPEVASGVIEGIVRGLAGVDADVTANRIATLPRFTDATRWVSIENIPVFSGKISILHQSAGSSTLVNKSGKELIWRAMFPGDVAMINGIDAEHTNDELGNPFSYLDIVCKPGETNTAEVHKYKLEEDEKFD</sequence>
<dbReference type="Proteomes" id="UP000286260">
    <property type="component" value="Unassembled WGS sequence"/>
</dbReference>
<organism evidence="1 2">
    <name type="scientific">Parabacteroides merdae</name>
    <dbReference type="NCBI Taxonomy" id="46503"/>
    <lineage>
        <taxon>Bacteria</taxon>
        <taxon>Pseudomonadati</taxon>
        <taxon>Bacteroidota</taxon>
        <taxon>Bacteroidia</taxon>
        <taxon>Bacteroidales</taxon>
        <taxon>Tannerellaceae</taxon>
        <taxon>Parabacteroides</taxon>
    </lineage>
</organism>
<dbReference type="GO" id="GO:0005991">
    <property type="term" value="P:trehalose metabolic process"/>
    <property type="evidence" value="ECO:0007669"/>
    <property type="project" value="InterPro"/>
</dbReference>
<dbReference type="SUPFAM" id="SSF48208">
    <property type="entry name" value="Six-hairpin glycosidases"/>
    <property type="match status" value="1"/>
</dbReference>
<gene>
    <name evidence="1" type="ORF">DW828_04515</name>
</gene>
<dbReference type="EMBL" id="QSII01000004">
    <property type="protein sequence ID" value="RHC88615.1"/>
    <property type="molecule type" value="Genomic_DNA"/>
</dbReference>
<dbReference type="InterPro" id="IPR001661">
    <property type="entry name" value="Glyco_hydro_37"/>
</dbReference>